<dbReference type="Proteomes" id="UP000579523">
    <property type="component" value="Unassembled WGS sequence"/>
</dbReference>
<proteinExistence type="predicted"/>
<accession>A0A7W7PWV0</accession>
<sequence>MDEERIAQLEKLGMIWSHYDVAWEESLAAARGWAKENGHLLAPTNVRDCKSFGVTPDHGGCIDDQ</sequence>
<dbReference type="AlphaFoldDB" id="A0A7W7PWV0"/>
<dbReference type="EMBL" id="JACHJI010000018">
    <property type="protein sequence ID" value="MBB4902765.1"/>
    <property type="molecule type" value="Genomic_DNA"/>
</dbReference>
<gene>
    <name evidence="1" type="ORF">FHS37_006862</name>
</gene>
<keyword evidence="2" id="KW-1185">Reference proteome</keyword>
<reference evidence="1 2" key="1">
    <citation type="submission" date="2020-08" db="EMBL/GenBank/DDBJ databases">
        <title>Genomic Encyclopedia of Type Strains, Phase III (KMG-III): the genomes of soil and plant-associated and newly described type strains.</title>
        <authorList>
            <person name="Whitman W."/>
        </authorList>
    </citation>
    <scope>NUCLEOTIDE SEQUENCE [LARGE SCALE GENOMIC DNA]</scope>
    <source>
        <strain evidence="1 2">CECT 3273</strain>
    </source>
</reference>
<evidence type="ECO:0000313" key="2">
    <source>
        <dbReference type="Proteomes" id="UP000579523"/>
    </source>
</evidence>
<protein>
    <submittedName>
        <fullName evidence="1">Uncharacterized protein</fullName>
    </submittedName>
</protein>
<evidence type="ECO:0000313" key="1">
    <source>
        <dbReference type="EMBL" id="MBB4902765.1"/>
    </source>
</evidence>
<comment type="caution">
    <text evidence="1">The sequence shown here is derived from an EMBL/GenBank/DDBJ whole genome shotgun (WGS) entry which is preliminary data.</text>
</comment>
<organism evidence="1 2">
    <name type="scientific">Streptomyces griseomycini</name>
    <dbReference type="NCBI Taxonomy" id="66895"/>
    <lineage>
        <taxon>Bacteria</taxon>
        <taxon>Bacillati</taxon>
        <taxon>Actinomycetota</taxon>
        <taxon>Actinomycetes</taxon>
        <taxon>Kitasatosporales</taxon>
        <taxon>Streptomycetaceae</taxon>
        <taxon>Streptomyces</taxon>
    </lineage>
</organism>
<name>A0A7W7PWV0_9ACTN</name>